<dbReference type="Proteomes" id="UP001175271">
    <property type="component" value="Unassembled WGS sequence"/>
</dbReference>
<sequence>MSSESRKRFADDSGSAVQGPPIKRQNSPLFPLKQRFMELSDVKQKWIRQQKSASLLVKPYRIDEMILQPQFTQLFSDVTKAQSPQDQHKDQLELIRNVIQESVIIEWPKHIPGLTDNGIVDDDCSLLVDHAPLIHRARNVVKCRTPHPTMMIKVCAIGKPGDEVSDKQPKIVEALFKATLVKLGSESSEQKVTAGKLILTQREGTAATKAHEHSGAIVTNDGKLVNHMSAPDYHDYHLLERSYESKTTPLKYENGVLCATFPEMGVQLNSMVDRRQLSTRYAIQVEVLVNIDNKMVVEQTVYSHPFLIAITNDQTEPLLTSIFWQRLVENDAQDTSLQVVRWSVIKDVIRNFIKAQFSQARSLDDEEILHVQCMLFLPLAIKSGNAKELEKEWYGEAQINHGLEGITKLQNRLLSEFINDDVLISKKQFMQDKCFSVIDMQTELRHSVWQWLYRATEMVMDVGHKICPSPAAIEKKGSKTKKQMAAAEDYQTMLSLFNNRHITMLSMDAVETVFRSREKQTDEVQKIILLRFCEDNAGFLSFAYTNIENSQSGRPLFGSISCDQIKDFKQGLPEVLMDEPFPKNFDRLGKFEQLMCAVDVVPTFSCPKKRTIFHNYRTLRLQNDGVISQDRWKTRVNPLTGERLTIREKSFTPPSYMSGALDSLPPLSEQLKEIIAVSHDSTPGKSEDNDDDPFEELPISIPNITADTADNNSQNNLLAVMAAFLAQQGGLPLGNLAAQLTQTSDHGEGIKVETGKFPMNLSKKKERSPVSNNE</sequence>
<comment type="caution">
    <text evidence="2">The sequence shown here is derived from an EMBL/GenBank/DDBJ whole genome shotgun (WGS) entry which is preliminary data.</text>
</comment>
<name>A0AA39GUI2_9BILA</name>
<accession>A0AA39GUI2</accession>
<protein>
    <submittedName>
        <fullName evidence="2">Uncharacterized protein</fullName>
    </submittedName>
</protein>
<feature type="region of interest" description="Disordered" evidence="1">
    <location>
        <begin position="749"/>
        <end position="774"/>
    </location>
</feature>
<keyword evidence="3" id="KW-1185">Reference proteome</keyword>
<evidence type="ECO:0000256" key="1">
    <source>
        <dbReference type="SAM" id="MobiDB-lite"/>
    </source>
</evidence>
<organism evidence="2 3">
    <name type="scientific">Steinernema hermaphroditum</name>
    <dbReference type="NCBI Taxonomy" id="289476"/>
    <lineage>
        <taxon>Eukaryota</taxon>
        <taxon>Metazoa</taxon>
        <taxon>Ecdysozoa</taxon>
        <taxon>Nematoda</taxon>
        <taxon>Chromadorea</taxon>
        <taxon>Rhabditida</taxon>
        <taxon>Tylenchina</taxon>
        <taxon>Panagrolaimomorpha</taxon>
        <taxon>Strongyloidoidea</taxon>
        <taxon>Steinernematidae</taxon>
        <taxon>Steinernema</taxon>
    </lineage>
</organism>
<proteinExistence type="predicted"/>
<feature type="region of interest" description="Disordered" evidence="1">
    <location>
        <begin position="1"/>
        <end position="27"/>
    </location>
</feature>
<evidence type="ECO:0000313" key="2">
    <source>
        <dbReference type="EMBL" id="KAK0393404.1"/>
    </source>
</evidence>
<evidence type="ECO:0000313" key="3">
    <source>
        <dbReference type="Proteomes" id="UP001175271"/>
    </source>
</evidence>
<dbReference type="AlphaFoldDB" id="A0AA39GUI2"/>
<reference evidence="2" key="1">
    <citation type="submission" date="2023-06" db="EMBL/GenBank/DDBJ databases">
        <title>Genomic analysis of the entomopathogenic nematode Steinernema hermaphroditum.</title>
        <authorList>
            <person name="Schwarz E.M."/>
            <person name="Heppert J.K."/>
            <person name="Baniya A."/>
            <person name="Schwartz H.T."/>
            <person name="Tan C.-H."/>
            <person name="Antoshechkin I."/>
            <person name="Sternberg P.W."/>
            <person name="Goodrich-Blair H."/>
            <person name="Dillman A.R."/>
        </authorList>
    </citation>
    <scope>NUCLEOTIDE SEQUENCE</scope>
    <source>
        <strain evidence="2">PS9179</strain>
        <tissue evidence="2">Whole animal</tissue>
    </source>
</reference>
<gene>
    <name evidence="2" type="ORF">QR680_000194</name>
</gene>
<feature type="compositionally biased region" description="Basic and acidic residues" evidence="1">
    <location>
        <begin position="1"/>
        <end position="11"/>
    </location>
</feature>
<dbReference type="EMBL" id="JAUCMV010000005">
    <property type="protein sequence ID" value="KAK0393404.1"/>
    <property type="molecule type" value="Genomic_DNA"/>
</dbReference>